<feature type="domain" description="Nitroreductase" evidence="4">
    <location>
        <begin position="18"/>
        <end position="205"/>
    </location>
</feature>
<keyword evidence="1" id="KW-0285">Flavoprotein</keyword>
<dbReference type="SUPFAM" id="SSF55469">
    <property type="entry name" value="FMN-dependent nitroreductase-like"/>
    <property type="match status" value="1"/>
</dbReference>
<dbReference type="EMBL" id="UATH01000001">
    <property type="protein sequence ID" value="SPY07508.1"/>
    <property type="molecule type" value="Genomic_DNA"/>
</dbReference>
<evidence type="ECO:0000313" key="7">
    <source>
        <dbReference type="Proteomes" id="UP000250242"/>
    </source>
</evidence>
<evidence type="ECO:0000256" key="2">
    <source>
        <dbReference type="ARBA" id="ARBA00022643"/>
    </source>
</evidence>
<dbReference type="EC" id="1.6.99.3" evidence="5"/>
<evidence type="ECO:0000256" key="1">
    <source>
        <dbReference type="ARBA" id="ARBA00022630"/>
    </source>
</evidence>
<reference evidence="5 7" key="1">
    <citation type="submission" date="2018-06" db="EMBL/GenBank/DDBJ databases">
        <authorList>
            <consortium name="Pathogen Informatics"/>
            <person name="Doyle S."/>
        </authorList>
    </citation>
    <scope>NUCLEOTIDE SEQUENCE [LARGE SCALE GENOMIC DNA]</scope>
    <source>
        <strain evidence="5 7">NCTC11009</strain>
    </source>
</reference>
<evidence type="ECO:0000313" key="6">
    <source>
        <dbReference type="EMBL" id="SPY09335.1"/>
    </source>
</evidence>
<dbReference type="EMBL" id="UATH01000001">
    <property type="protein sequence ID" value="SPY09335.1"/>
    <property type="molecule type" value="Genomic_DNA"/>
</dbReference>
<dbReference type="InterPro" id="IPR050627">
    <property type="entry name" value="Nitroreductase/BluB"/>
</dbReference>
<dbReference type="GO" id="GO:0016491">
    <property type="term" value="F:oxidoreductase activity"/>
    <property type="evidence" value="ECO:0007669"/>
    <property type="project" value="UniProtKB-KW"/>
</dbReference>
<dbReference type="PANTHER" id="PTHR23026">
    <property type="entry name" value="NADPH NITROREDUCTASE"/>
    <property type="match status" value="1"/>
</dbReference>
<dbReference type="InterPro" id="IPR029479">
    <property type="entry name" value="Nitroreductase"/>
</dbReference>
<dbReference type="Pfam" id="PF00881">
    <property type="entry name" value="Nitroreductase"/>
    <property type="match status" value="1"/>
</dbReference>
<organism evidence="5 7">
    <name type="scientific">Oligella urethralis</name>
    <dbReference type="NCBI Taxonomy" id="90245"/>
    <lineage>
        <taxon>Bacteria</taxon>
        <taxon>Pseudomonadati</taxon>
        <taxon>Pseudomonadota</taxon>
        <taxon>Betaproteobacteria</taxon>
        <taxon>Burkholderiales</taxon>
        <taxon>Alcaligenaceae</taxon>
        <taxon>Oligella</taxon>
    </lineage>
</organism>
<keyword evidence="3 5" id="KW-0560">Oxidoreductase</keyword>
<name>A0A2X1UK36_9BURK</name>
<gene>
    <name evidence="5" type="primary">nox_1</name>
    <name evidence="6" type="synonym">nox_2</name>
    <name evidence="5" type="ORF">NCTC11009_00716</name>
    <name evidence="6" type="ORF">NCTC11009_02600</name>
</gene>
<dbReference type="AlphaFoldDB" id="A0A2X1UK36"/>
<dbReference type="CDD" id="cd02136">
    <property type="entry name" value="PnbA_NfnB-like"/>
    <property type="match status" value="1"/>
</dbReference>
<keyword evidence="2" id="KW-0288">FMN</keyword>
<evidence type="ECO:0000256" key="3">
    <source>
        <dbReference type="ARBA" id="ARBA00023002"/>
    </source>
</evidence>
<evidence type="ECO:0000259" key="4">
    <source>
        <dbReference type="Pfam" id="PF00881"/>
    </source>
</evidence>
<evidence type="ECO:0000313" key="5">
    <source>
        <dbReference type="EMBL" id="SPY07508.1"/>
    </source>
</evidence>
<dbReference type="Proteomes" id="UP000250242">
    <property type="component" value="Unassembled WGS sequence"/>
</dbReference>
<dbReference type="PANTHER" id="PTHR23026:SF90">
    <property type="entry name" value="IODOTYROSINE DEIODINASE 1"/>
    <property type="match status" value="1"/>
</dbReference>
<proteinExistence type="predicted"/>
<dbReference type="Gene3D" id="3.40.109.10">
    <property type="entry name" value="NADH Oxidase"/>
    <property type="match status" value="1"/>
</dbReference>
<dbReference type="InterPro" id="IPR000415">
    <property type="entry name" value="Nitroreductase-like"/>
</dbReference>
<dbReference type="RefSeq" id="WP_113062308.1">
    <property type="nucleotide sequence ID" value="NZ_JASOCU010000028.1"/>
</dbReference>
<accession>A0A2X1UK36</accession>
<sequence>MNKMTELELNPVLKTMVERKSVRQFLADPISQDDIKTILKAASSAPSGSNIQPWHVQVVSGKKREALAADMMQAFNNKHREEAEYKYYPRRLSEPYLTRRRENGWGLYGTLGIQKGDLAAMKAQQVQNFNFFGAPVALFILIDKEMELGSWIDTGTFIQNILLAAESLGLSTCPQGALMHYPSIVHKHLNYPENLKIVCAISIGYEDKNHIVNTFRTPRIELDEFTTFHWDE</sequence>
<protein>
    <submittedName>
        <fullName evidence="5">NADH dehydrogenase</fullName>
        <ecNumber evidence="5">1.6.99.3</ecNumber>
    </submittedName>
</protein>